<accession>A0ACB8DFJ7</accession>
<dbReference type="Proteomes" id="UP000821865">
    <property type="component" value="Chromosome 2"/>
</dbReference>
<dbReference type="EMBL" id="CM023471">
    <property type="protein sequence ID" value="KAH7966891.1"/>
    <property type="molecule type" value="Genomic_DNA"/>
</dbReference>
<keyword evidence="2" id="KW-1185">Reference proteome</keyword>
<gene>
    <name evidence="1" type="ORF">HPB49_020348</name>
</gene>
<evidence type="ECO:0000313" key="1">
    <source>
        <dbReference type="EMBL" id="KAH7966891.1"/>
    </source>
</evidence>
<proteinExistence type="predicted"/>
<protein>
    <submittedName>
        <fullName evidence="1">Uncharacterized protein</fullName>
    </submittedName>
</protein>
<name>A0ACB8DFJ7_DERSI</name>
<evidence type="ECO:0000313" key="2">
    <source>
        <dbReference type="Proteomes" id="UP000821865"/>
    </source>
</evidence>
<organism evidence="1 2">
    <name type="scientific">Dermacentor silvarum</name>
    <name type="common">Tick</name>
    <dbReference type="NCBI Taxonomy" id="543639"/>
    <lineage>
        <taxon>Eukaryota</taxon>
        <taxon>Metazoa</taxon>
        <taxon>Ecdysozoa</taxon>
        <taxon>Arthropoda</taxon>
        <taxon>Chelicerata</taxon>
        <taxon>Arachnida</taxon>
        <taxon>Acari</taxon>
        <taxon>Parasitiformes</taxon>
        <taxon>Ixodida</taxon>
        <taxon>Ixodoidea</taxon>
        <taxon>Ixodidae</taxon>
        <taxon>Rhipicephalinae</taxon>
        <taxon>Dermacentor</taxon>
    </lineage>
</organism>
<sequence length="283" mass="31946">MSLLQQVLNPEIMEHTWTFDQLTSAYELLNVSDAHSVIGFIQSVIQTRRDATSDLSVVHWKGGFLSTTANLAYPYKVLEVPLPVFSLQRALDLSVRHLQLARIGPRVYHTLYKALYFTSTDLALDNMTWNPLRYFDTAADCLWEQYSSVGRKVANSSSHSPLPSLNIGNALDNLFDALALGSSFDAYWFYVAAKHKLYRLKGSENLDATRMFFVEYARNLCESRKVGILAGRRRVSTSEAISPAWYKVNGPLMNTKEFAKAFSCPAGSFMNPSSKCPLIRKHR</sequence>
<reference evidence="1" key="1">
    <citation type="submission" date="2020-05" db="EMBL/GenBank/DDBJ databases">
        <title>Large-scale comparative analyses of tick genomes elucidate their genetic diversity and vector capacities.</title>
        <authorList>
            <person name="Jia N."/>
            <person name="Wang J."/>
            <person name="Shi W."/>
            <person name="Du L."/>
            <person name="Sun Y."/>
            <person name="Zhan W."/>
            <person name="Jiang J."/>
            <person name="Wang Q."/>
            <person name="Zhang B."/>
            <person name="Ji P."/>
            <person name="Sakyi L.B."/>
            <person name="Cui X."/>
            <person name="Yuan T."/>
            <person name="Jiang B."/>
            <person name="Yang W."/>
            <person name="Lam T.T.-Y."/>
            <person name="Chang Q."/>
            <person name="Ding S."/>
            <person name="Wang X."/>
            <person name="Zhu J."/>
            <person name="Ruan X."/>
            <person name="Zhao L."/>
            <person name="Wei J."/>
            <person name="Que T."/>
            <person name="Du C."/>
            <person name="Cheng J."/>
            <person name="Dai P."/>
            <person name="Han X."/>
            <person name="Huang E."/>
            <person name="Gao Y."/>
            <person name="Liu J."/>
            <person name="Shao H."/>
            <person name="Ye R."/>
            <person name="Li L."/>
            <person name="Wei W."/>
            <person name="Wang X."/>
            <person name="Wang C."/>
            <person name="Yang T."/>
            <person name="Huo Q."/>
            <person name="Li W."/>
            <person name="Guo W."/>
            <person name="Chen H."/>
            <person name="Zhou L."/>
            <person name="Ni X."/>
            <person name="Tian J."/>
            <person name="Zhou Y."/>
            <person name="Sheng Y."/>
            <person name="Liu T."/>
            <person name="Pan Y."/>
            <person name="Xia L."/>
            <person name="Li J."/>
            <person name="Zhao F."/>
            <person name="Cao W."/>
        </authorList>
    </citation>
    <scope>NUCLEOTIDE SEQUENCE</scope>
    <source>
        <strain evidence="1">Dsil-2018</strain>
    </source>
</reference>
<comment type="caution">
    <text evidence="1">The sequence shown here is derived from an EMBL/GenBank/DDBJ whole genome shotgun (WGS) entry which is preliminary data.</text>
</comment>